<evidence type="ECO:0000256" key="1">
    <source>
        <dbReference type="SAM" id="MobiDB-lite"/>
    </source>
</evidence>
<keyword evidence="2" id="KW-0812">Transmembrane</keyword>
<name>A0ABY5Z9S2_9ACTN</name>
<evidence type="ECO:0000313" key="4">
    <source>
        <dbReference type="Proteomes" id="UP001058271"/>
    </source>
</evidence>
<evidence type="ECO:0000256" key="2">
    <source>
        <dbReference type="SAM" id="Phobius"/>
    </source>
</evidence>
<keyword evidence="2" id="KW-1133">Transmembrane helix</keyword>
<reference evidence="3" key="1">
    <citation type="submission" date="2021-04" db="EMBL/GenBank/DDBJ databases">
        <title>Biosynthetic gene clusters of Dactylosporangioum roseum.</title>
        <authorList>
            <person name="Hartkoorn R.C."/>
            <person name="Beaudoing E."/>
            <person name="Hot D."/>
            <person name="Moureu S."/>
        </authorList>
    </citation>
    <scope>NUCLEOTIDE SEQUENCE</scope>
    <source>
        <strain evidence="3">NRRL B-16295</strain>
    </source>
</reference>
<keyword evidence="2" id="KW-0472">Membrane</keyword>
<protein>
    <recommendedName>
        <fullName evidence="5">Secreted protein</fullName>
    </recommendedName>
</protein>
<dbReference type="EMBL" id="CP073721">
    <property type="protein sequence ID" value="UWZ37458.1"/>
    <property type="molecule type" value="Genomic_DNA"/>
</dbReference>
<keyword evidence="4" id="KW-1185">Reference proteome</keyword>
<dbReference type="Proteomes" id="UP001058271">
    <property type="component" value="Chromosome"/>
</dbReference>
<feature type="region of interest" description="Disordered" evidence="1">
    <location>
        <begin position="27"/>
        <end position="93"/>
    </location>
</feature>
<evidence type="ECO:0008006" key="5">
    <source>
        <dbReference type="Google" id="ProtNLM"/>
    </source>
</evidence>
<accession>A0ABY5Z9S2</accession>
<feature type="transmembrane region" description="Helical" evidence="2">
    <location>
        <begin position="6"/>
        <end position="24"/>
    </location>
</feature>
<dbReference type="RefSeq" id="WP_260726815.1">
    <property type="nucleotide sequence ID" value="NZ_BAAABS010000073.1"/>
</dbReference>
<evidence type="ECO:0000313" key="3">
    <source>
        <dbReference type="EMBL" id="UWZ37458.1"/>
    </source>
</evidence>
<proteinExistence type="predicted"/>
<sequence>MGDWYGTAALILAVVVFVAGVYVWERRGTAGNPSPTPPLAEDLEEFPQVDEPQKPIVQRQGRGGERRLDTSPKGVRGAWIRPTSGDWDDDDDD</sequence>
<gene>
    <name evidence="3" type="ORF">Drose_04035</name>
</gene>
<organism evidence="3 4">
    <name type="scientific">Dactylosporangium roseum</name>
    <dbReference type="NCBI Taxonomy" id="47989"/>
    <lineage>
        <taxon>Bacteria</taxon>
        <taxon>Bacillati</taxon>
        <taxon>Actinomycetota</taxon>
        <taxon>Actinomycetes</taxon>
        <taxon>Micromonosporales</taxon>
        <taxon>Micromonosporaceae</taxon>
        <taxon>Dactylosporangium</taxon>
    </lineage>
</organism>